<evidence type="ECO:0000313" key="3">
    <source>
        <dbReference type="EMBL" id="GCB67663.1"/>
    </source>
</evidence>
<dbReference type="PROSITE" id="PS51841">
    <property type="entry name" value="LTD"/>
    <property type="match status" value="1"/>
</dbReference>
<feature type="domain" description="LTD" evidence="2">
    <location>
        <begin position="150"/>
        <end position="268"/>
    </location>
</feature>
<reference evidence="3 4" key="1">
    <citation type="journal article" date="2018" name="Nat. Ecol. Evol.">
        <title>Shark genomes provide insights into elasmobranch evolution and the origin of vertebrates.</title>
        <authorList>
            <person name="Hara Y"/>
            <person name="Yamaguchi K"/>
            <person name="Onimaru K"/>
            <person name="Kadota M"/>
            <person name="Koyanagi M"/>
            <person name="Keeley SD"/>
            <person name="Tatsumi K"/>
            <person name="Tanaka K"/>
            <person name="Motone F"/>
            <person name="Kageyama Y"/>
            <person name="Nozu R"/>
            <person name="Adachi N"/>
            <person name="Nishimura O"/>
            <person name="Nakagawa R"/>
            <person name="Tanegashima C"/>
            <person name="Kiyatake I"/>
            <person name="Matsumoto R"/>
            <person name="Murakumo K"/>
            <person name="Nishida K"/>
            <person name="Terakita A"/>
            <person name="Kuratani S"/>
            <person name="Sato K"/>
            <person name="Hyodo S Kuraku.S."/>
        </authorList>
    </citation>
    <scope>NUCLEOTIDE SEQUENCE [LARGE SCALE GENOMIC DNA]</scope>
</reference>
<dbReference type="GO" id="GO:0005737">
    <property type="term" value="C:cytoplasm"/>
    <property type="evidence" value="ECO:0007669"/>
    <property type="project" value="TreeGrafter"/>
</dbReference>
<dbReference type="EMBL" id="BFAA01008441">
    <property type="protein sequence ID" value="GCB67663.1"/>
    <property type="molecule type" value="Genomic_DNA"/>
</dbReference>
<dbReference type="OrthoDB" id="102442at2759"/>
<dbReference type="PANTHER" id="PTHR47012">
    <property type="entry name" value="LAMIN TAIL DOMAIN-CONTAINING PROTEIN 1"/>
    <property type="match status" value="1"/>
</dbReference>
<evidence type="ECO:0000256" key="1">
    <source>
        <dbReference type="SAM" id="MobiDB-lite"/>
    </source>
</evidence>
<accession>A0A401P3H2</accession>
<evidence type="ECO:0000259" key="2">
    <source>
        <dbReference type="PROSITE" id="PS51841"/>
    </source>
</evidence>
<dbReference type="Gene3D" id="2.60.40.1260">
    <property type="entry name" value="Lamin Tail domain"/>
    <property type="match status" value="1"/>
</dbReference>
<feature type="region of interest" description="Disordered" evidence="1">
    <location>
        <begin position="102"/>
        <end position="152"/>
    </location>
</feature>
<dbReference type="InterPro" id="IPR042840">
    <property type="entry name" value="LMNTD1"/>
</dbReference>
<feature type="compositionally biased region" description="Polar residues" evidence="1">
    <location>
        <begin position="398"/>
        <end position="411"/>
    </location>
</feature>
<feature type="region of interest" description="Disordered" evidence="1">
    <location>
        <begin position="395"/>
        <end position="416"/>
    </location>
</feature>
<organism evidence="3 4">
    <name type="scientific">Scyliorhinus torazame</name>
    <name type="common">Cloudy catshark</name>
    <name type="synonym">Catulus torazame</name>
    <dbReference type="NCBI Taxonomy" id="75743"/>
    <lineage>
        <taxon>Eukaryota</taxon>
        <taxon>Metazoa</taxon>
        <taxon>Chordata</taxon>
        <taxon>Craniata</taxon>
        <taxon>Vertebrata</taxon>
        <taxon>Chondrichthyes</taxon>
        <taxon>Elasmobranchii</taxon>
        <taxon>Galeomorphii</taxon>
        <taxon>Galeoidea</taxon>
        <taxon>Carcharhiniformes</taxon>
        <taxon>Scyliorhinidae</taxon>
        <taxon>Scyliorhinus</taxon>
    </lineage>
</organism>
<name>A0A401P3H2_SCYTO</name>
<feature type="non-terminal residue" evidence="3">
    <location>
        <position position="1"/>
    </location>
</feature>
<protein>
    <recommendedName>
        <fullName evidence="2">LTD domain-containing protein</fullName>
    </recommendedName>
</protein>
<keyword evidence="4" id="KW-1185">Reference proteome</keyword>
<dbReference type="InterPro" id="IPR036415">
    <property type="entry name" value="Lamin_tail_dom_sf"/>
</dbReference>
<sequence>CTKDLRQQVTVLHNKVLSEEAQCQMLAGMFEQERHYNQHCLPALQQQIEVLWQRLRELDERSAVQTRPLLSQDESEMVTRQRAGGENRLHQELADWFCKSSGEDCSETRGQTESDGRSPDFRVKEESEDSHTTQESSTVKNSASSHLTVNGNPAMSSETTCVKIEEVDCKGCFVRLFNTSPDKNVDLSGYTLQQRIGVYPISLYRFPQHTWLPILRYLTVWAEAADISQRLPSDIVWREQHRFQSGPQCTTALCKSNGQTIAWYIPSHRFSAAANSFDVKDDASDECVPVPLNKQQTSPAGSPQEQCMKEEGWAPSPEIMIQPDAQINSWTDFVPVQKRGSISALLSSKGARRQSNTSSLTEHSSLWSHSMGETDIFSYLQSSLISLPSDSLPGLVTPDSSSPQSPIQMSRRSSDAEGLHLTVAPSRLDKARLLTGRVTPRNTRAKYGLRFMSYPLFTTDTHVTRR</sequence>
<dbReference type="InterPro" id="IPR001322">
    <property type="entry name" value="Lamin_tail_dom"/>
</dbReference>
<dbReference type="SUPFAM" id="SSF74853">
    <property type="entry name" value="Lamin A/C globular tail domain"/>
    <property type="match status" value="1"/>
</dbReference>
<feature type="compositionally biased region" description="Polar residues" evidence="1">
    <location>
        <begin position="133"/>
        <end position="152"/>
    </location>
</feature>
<gene>
    <name evidence="3" type="ORF">scyTo_0015139</name>
</gene>
<evidence type="ECO:0000313" key="4">
    <source>
        <dbReference type="Proteomes" id="UP000288216"/>
    </source>
</evidence>
<dbReference type="STRING" id="75743.A0A401P3H2"/>
<dbReference type="AlphaFoldDB" id="A0A401P3H2"/>
<feature type="compositionally biased region" description="Basic and acidic residues" evidence="1">
    <location>
        <begin position="106"/>
        <end position="132"/>
    </location>
</feature>
<dbReference type="Pfam" id="PF00932">
    <property type="entry name" value="LTD"/>
    <property type="match status" value="1"/>
</dbReference>
<comment type="caution">
    <text evidence="3">The sequence shown here is derived from an EMBL/GenBank/DDBJ whole genome shotgun (WGS) entry which is preliminary data.</text>
</comment>
<dbReference type="PANTHER" id="PTHR47012:SF2">
    <property type="entry name" value="LTD DOMAIN-CONTAINING PROTEIN"/>
    <property type="match status" value="1"/>
</dbReference>
<proteinExistence type="predicted"/>
<dbReference type="Proteomes" id="UP000288216">
    <property type="component" value="Unassembled WGS sequence"/>
</dbReference>
<dbReference type="GO" id="GO:0005635">
    <property type="term" value="C:nuclear envelope"/>
    <property type="evidence" value="ECO:0007669"/>
    <property type="project" value="TreeGrafter"/>
</dbReference>
<dbReference type="OMA" id="CITIWAG"/>